<evidence type="ECO:0000256" key="1">
    <source>
        <dbReference type="ARBA" id="ARBA00004167"/>
    </source>
</evidence>
<protein>
    <submittedName>
        <fullName evidence="7">TonB family protein</fullName>
    </submittedName>
</protein>
<evidence type="ECO:0000256" key="4">
    <source>
        <dbReference type="ARBA" id="ARBA00023136"/>
    </source>
</evidence>
<dbReference type="InterPro" id="IPR006260">
    <property type="entry name" value="TonB/TolA_C"/>
</dbReference>
<comment type="subcellular location">
    <subcellularLocation>
        <location evidence="1">Membrane</location>
        <topology evidence="1">Single-pass membrane protein</topology>
    </subcellularLocation>
</comment>
<dbReference type="SUPFAM" id="SSF74653">
    <property type="entry name" value="TolA/TonB C-terminal domain"/>
    <property type="match status" value="1"/>
</dbReference>
<feature type="domain" description="TonB C-terminal" evidence="6">
    <location>
        <begin position="151"/>
        <end position="218"/>
    </location>
</feature>
<name>A0ABY7TXN1_9SPHN</name>
<evidence type="ECO:0000256" key="5">
    <source>
        <dbReference type="SAM" id="MobiDB-lite"/>
    </source>
</evidence>
<dbReference type="EMBL" id="CP117417">
    <property type="protein sequence ID" value="WCT78031.1"/>
    <property type="molecule type" value="Genomic_DNA"/>
</dbReference>
<proteinExistence type="predicted"/>
<feature type="compositionally biased region" description="Pro residues" evidence="5">
    <location>
        <begin position="52"/>
        <end position="64"/>
    </location>
</feature>
<feature type="region of interest" description="Disordered" evidence="5">
    <location>
        <begin position="95"/>
        <end position="137"/>
    </location>
</feature>
<gene>
    <name evidence="7" type="ORF">PQ457_03395</name>
</gene>
<evidence type="ECO:0000256" key="2">
    <source>
        <dbReference type="ARBA" id="ARBA00022692"/>
    </source>
</evidence>
<feature type="compositionally biased region" description="Low complexity" evidence="5">
    <location>
        <begin position="65"/>
        <end position="77"/>
    </location>
</feature>
<keyword evidence="3" id="KW-1133">Transmembrane helix</keyword>
<dbReference type="Proteomes" id="UP001218231">
    <property type="component" value="Chromosome"/>
</dbReference>
<dbReference type="NCBIfam" id="TIGR01352">
    <property type="entry name" value="tonB_Cterm"/>
    <property type="match status" value="1"/>
</dbReference>
<accession>A0ABY7TXN1</accession>
<keyword evidence="4" id="KW-0472">Membrane</keyword>
<dbReference type="Gene3D" id="3.30.2420.10">
    <property type="entry name" value="TonB"/>
    <property type="match status" value="1"/>
</dbReference>
<evidence type="ECO:0000256" key="3">
    <source>
        <dbReference type="ARBA" id="ARBA00022989"/>
    </source>
</evidence>
<reference evidence="7 8" key="1">
    <citation type="submission" date="2023-02" db="EMBL/GenBank/DDBJ databases">
        <title>Genome sequence of Novosphingobium humi KACC 19094.</title>
        <authorList>
            <person name="Kim S."/>
            <person name="Heo J."/>
            <person name="Kwon S.-W."/>
        </authorList>
    </citation>
    <scope>NUCLEOTIDE SEQUENCE [LARGE SCALE GENOMIC DNA]</scope>
    <source>
        <strain evidence="7 8">KACC 19094</strain>
    </source>
</reference>
<keyword evidence="8" id="KW-1185">Reference proteome</keyword>
<sequence>MEKPSTRTRLAAALLAGGVQGLVLLALLGLGRGVDGLRDGMAGAMASVDFTLPPPAPKPAPKPQPQAAAPKGAAGDKAVPRPVSAPRNAIALRPDVAPPVAGSGTAQSSGASSGAGTGAAASGDSGGAGGSGTGQGGGGPAIKIAGTITARDYPREGAAARIGDYVIIAITVGTDGRPTACRVHRPSRDPAADALTCRMAMERFRFDPARDGAGRAVESVFGWKQSWFL</sequence>
<feature type="region of interest" description="Disordered" evidence="5">
    <location>
        <begin position="48"/>
        <end position="81"/>
    </location>
</feature>
<organism evidence="7 8">
    <name type="scientific">Novosphingobium humi</name>
    <dbReference type="NCBI Taxonomy" id="2282397"/>
    <lineage>
        <taxon>Bacteria</taxon>
        <taxon>Pseudomonadati</taxon>
        <taxon>Pseudomonadota</taxon>
        <taxon>Alphaproteobacteria</taxon>
        <taxon>Sphingomonadales</taxon>
        <taxon>Sphingomonadaceae</taxon>
        <taxon>Novosphingobium</taxon>
    </lineage>
</organism>
<keyword evidence="2" id="KW-0812">Transmembrane</keyword>
<evidence type="ECO:0000313" key="7">
    <source>
        <dbReference type="EMBL" id="WCT78031.1"/>
    </source>
</evidence>
<evidence type="ECO:0000259" key="6">
    <source>
        <dbReference type="Pfam" id="PF03544"/>
    </source>
</evidence>
<feature type="compositionally biased region" description="Low complexity" evidence="5">
    <location>
        <begin position="101"/>
        <end position="123"/>
    </location>
</feature>
<evidence type="ECO:0000313" key="8">
    <source>
        <dbReference type="Proteomes" id="UP001218231"/>
    </source>
</evidence>
<dbReference type="Pfam" id="PF03544">
    <property type="entry name" value="TonB_C"/>
    <property type="match status" value="1"/>
</dbReference>
<dbReference type="InterPro" id="IPR037682">
    <property type="entry name" value="TonB_C"/>
</dbReference>
<feature type="compositionally biased region" description="Gly residues" evidence="5">
    <location>
        <begin position="124"/>
        <end position="137"/>
    </location>
</feature>
<dbReference type="RefSeq" id="WP_273618377.1">
    <property type="nucleotide sequence ID" value="NZ_CP117417.1"/>
</dbReference>